<evidence type="ECO:0000256" key="12">
    <source>
        <dbReference type="ARBA" id="ARBA00081370"/>
    </source>
</evidence>
<evidence type="ECO:0000256" key="11">
    <source>
        <dbReference type="ARBA" id="ARBA00024036"/>
    </source>
</evidence>
<dbReference type="VEuPathDB" id="FungiDB:BDEG_28081"/>
<proteinExistence type="inferred from homology"/>
<comment type="similarity">
    <text evidence="11">Belongs to the Mrp/NBP35 ATP-binding proteins family.</text>
</comment>
<evidence type="ECO:0000313" key="14">
    <source>
        <dbReference type="EMBL" id="OAJ44898.1"/>
    </source>
</evidence>
<evidence type="ECO:0000256" key="4">
    <source>
        <dbReference type="ARBA" id="ARBA00022723"/>
    </source>
</evidence>
<dbReference type="InterPro" id="IPR027417">
    <property type="entry name" value="P-loop_NTPase"/>
</dbReference>
<keyword evidence="3" id="KW-0004">4Fe-4S</keyword>
<name>A0A177WY98_BATDL</name>
<dbReference type="GO" id="GO:0016226">
    <property type="term" value="P:iron-sulfur cluster assembly"/>
    <property type="evidence" value="ECO:0007669"/>
    <property type="project" value="InterPro"/>
</dbReference>
<dbReference type="InterPro" id="IPR019591">
    <property type="entry name" value="Mrp/NBP35_ATP-bd"/>
</dbReference>
<dbReference type="GO" id="GO:0005524">
    <property type="term" value="F:ATP binding"/>
    <property type="evidence" value="ECO:0007669"/>
    <property type="project" value="UniProtKB-KW"/>
</dbReference>
<dbReference type="PANTHER" id="PTHR42961:SF2">
    <property type="entry name" value="IRON-SULFUR PROTEIN NUBPL"/>
    <property type="match status" value="1"/>
</dbReference>
<feature type="compositionally biased region" description="Polar residues" evidence="13">
    <location>
        <begin position="45"/>
        <end position="54"/>
    </location>
</feature>
<dbReference type="GO" id="GO:0046872">
    <property type="term" value="F:metal ion binding"/>
    <property type="evidence" value="ECO:0007669"/>
    <property type="project" value="UniProtKB-KW"/>
</dbReference>
<keyword evidence="8" id="KW-0408">Iron</keyword>
<dbReference type="OrthoDB" id="1741334at2759"/>
<dbReference type="Pfam" id="PF10609">
    <property type="entry name" value="ParA"/>
    <property type="match status" value="1"/>
</dbReference>
<evidence type="ECO:0000313" key="15">
    <source>
        <dbReference type="Proteomes" id="UP000077115"/>
    </source>
</evidence>
<dbReference type="EMBL" id="DS022314">
    <property type="protein sequence ID" value="OAJ44898.1"/>
    <property type="molecule type" value="Genomic_DNA"/>
</dbReference>
<reference evidence="14 15" key="2">
    <citation type="submission" date="2016-05" db="EMBL/GenBank/DDBJ databases">
        <title>Lineage-specific infection strategies underlie the spectrum of fungal disease in amphibians.</title>
        <authorList>
            <person name="Cuomo C.A."/>
            <person name="Farrer R.A."/>
            <person name="James T."/>
            <person name="Longcore J."/>
            <person name="Birren B."/>
        </authorList>
    </citation>
    <scope>NUCLEOTIDE SEQUENCE [LARGE SCALE GENOMIC DNA]</scope>
    <source>
        <strain evidence="14 15">JEL423</strain>
    </source>
</reference>
<keyword evidence="9" id="KW-0411">Iron-sulfur</keyword>
<protein>
    <recommendedName>
        <fullName evidence="12">Nucleotide-binding protein-like</fullName>
    </recommendedName>
</protein>
<dbReference type="eggNOG" id="KOG3022">
    <property type="taxonomic scope" value="Eukaryota"/>
</dbReference>
<comment type="cofactor">
    <cofactor evidence="1">
        <name>[4Fe-4S] cluster</name>
        <dbReference type="ChEBI" id="CHEBI:49883"/>
    </cofactor>
</comment>
<keyword evidence="6" id="KW-0067">ATP-binding</keyword>
<evidence type="ECO:0000256" key="13">
    <source>
        <dbReference type="SAM" id="MobiDB-lite"/>
    </source>
</evidence>
<gene>
    <name evidence="14" type="ORF">BDEG_28081</name>
</gene>
<dbReference type="CDD" id="cd02037">
    <property type="entry name" value="Mrp_NBP35"/>
    <property type="match status" value="1"/>
</dbReference>
<dbReference type="GO" id="GO:0140663">
    <property type="term" value="F:ATP-dependent FeS chaperone activity"/>
    <property type="evidence" value="ECO:0007669"/>
    <property type="project" value="InterPro"/>
</dbReference>
<organism evidence="14 15">
    <name type="scientific">Batrachochytrium dendrobatidis (strain JEL423)</name>
    <dbReference type="NCBI Taxonomy" id="403673"/>
    <lineage>
        <taxon>Eukaryota</taxon>
        <taxon>Fungi</taxon>
        <taxon>Fungi incertae sedis</taxon>
        <taxon>Chytridiomycota</taxon>
        <taxon>Chytridiomycota incertae sedis</taxon>
        <taxon>Chytridiomycetes</taxon>
        <taxon>Rhizophydiales</taxon>
        <taxon>Rhizophydiales incertae sedis</taxon>
        <taxon>Batrachochytrium</taxon>
    </lineage>
</organism>
<dbReference type="FunFam" id="3.40.50.300:FF:000709">
    <property type="entry name" value="Iron-sulfur protein NUBPL isoform X1"/>
    <property type="match status" value="1"/>
</dbReference>
<dbReference type="GO" id="GO:0051539">
    <property type="term" value="F:4 iron, 4 sulfur cluster binding"/>
    <property type="evidence" value="ECO:0007669"/>
    <property type="project" value="UniProtKB-KW"/>
</dbReference>
<accession>A0A177WY98</accession>
<feature type="region of interest" description="Disordered" evidence="13">
    <location>
        <begin position="33"/>
        <end position="70"/>
    </location>
</feature>
<evidence type="ECO:0000256" key="8">
    <source>
        <dbReference type="ARBA" id="ARBA00023004"/>
    </source>
</evidence>
<dbReference type="SUPFAM" id="SSF52540">
    <property type="entry name" value="P-loop containing nucleoside triphosphate hydrolases"/>
    <property type="match status" value="1"/>
</dbReference>
<dbReference type="PANTHER" id="PTHR42961">
    <property type="entry name" value="IRON-SULFUR PROTEIN NUBPL"/>
    <property type="match status" value="1"/>
</dbReference>
<dbReference type="GO" id="GO:0005759">
    <property type="term" value="C:mitochondrial matrix"/>
    <property type="evidence" value="ECO:0007669"/>
    <property type="project" value="UniProtKB-ARBA"/>
</dbReference>
<keyword evidence="7" id="KW-0809">Transit peptide</keyword>
<dbReference type="Gene3D" id="3.40.50.300">
    <property type="entry name" value="P-loop containing nucleotide triphosphate hydrolases"/>
    <property type="match status" value="1"/>
</dbReference>
<comment type="subcellular location">
    <subcellularLocation>
        <location evidence="2">Mitochondrion</location>
    </subcellularLocation>
</comment>
<evidence type="ECO:0000256" key="10">
    <source>
        <dbReference type="ARBA" id="ARBA00023128"/>
    </source>
</evidence>
<dbReference type="InterPro" id="IPR044304">
    <property type="entry name" value="NUBPL-like"/>
</dbReference>
<evidence type="ECO:0000256" key="5">
    <source>
        <dbReference type="ARBA" id="ARBA00022741"/>
    </source>
</evidence>
<dbReference type="Proteomes" id="UP000077115">
    <property type="component" value="Unassembled WGS sequence"/>
</dbReference>
<dbReference type="GO" id="GO:0032981">
    <property type="term" value="P:mitochondrial respiratory chain complex I assembly"/>
    <property type="evidence" value="ECO:0007669"/>
    <property type="project" value="TreeGrafter"/>
</dbReference>
<evidence type="ECO:0000256" key="9">
    <source>
        <dbReference type="ARBA" id="ARBA00023014"/>
    </source>
</evidence>
<keyword evidence="4" id="KW-0479">Metal-binding</keyword>
<evidence type="ECO:0000256" key="3">
    <source>
        <dbReference type="ARBA" id="ARBA00022485"/>
    </source>
</evidence>
<sequence>MYRASRLIPIKHYTILSFSRKLCTATRPVFHQNPLGIPSHHHAKQQVQESQAKSKFNDPNEPTLPRSARGLPVRKPIAGVSHVIAVASGKGGVGKSTTSVNLAVALAALGQRVGLLDADLFGPSIPKMMNLQGQPSINQSNGMLIPLTNYGVKCMSMGFLVDQDAPVVWRGLMVMKALEQLLRQIDWSNLDILVIDMPPGTGDTQLTITQQVPLSGAIIVSTPQDVALLDAKKGANMFKIVNTPILGMVQNMSFFCCPKCNHQEYIFGKDGVVETARAMELDILADMPLHSDIVTTSDSGKPITISQPSSVHAQKYRDMARTVMSKLGISTPSQ</sequence>
<keyword evidence="5" id="KW-0547">Nucleotide-binding</keyword>
<dbReference type="AlphaFoldDB" id="A0A177WY98"/>
<evidence type="ECO:0000256" key="6">
    <source>
        <dbReference type="ARBA" id="ARBA00022840"/>
    </source>
</evidence>
<evidence type="ECO:0000256" key="7">
    <source>
        <dbReference type="ARBA" id="ARBA00022946"/>
    </source>
</evidence>
<evidence type="ECO:0000256" key="2">
    <source>
        <dbReference type="ARBA" id="ARBA00004173"/>
    </source>
</evidence>
<dbReference type="InterPro" id="IPR033756">
    <property type="entry name" value="YlxH/NBP35"/>
</dbReference>
<dbReference type="HAMAP" id="MF_02040">
    <property type="entry name" value="Mrp_NBP35"/>
    <property type="match status" value="1"/>
</dbReference>
<keyword evidence="10" id="KW-0496">Mitochondrion</keyword>
<evidence type="ECO:0000256" key="1">
    <source>
        <dbReference type="ARBA" id="ARBA00001966"/>
    </source>
</evidence>
<dbReference type="STRING" id="403673.A0A177WY98"/>
<reference evidence="14 15" key="1">
    <citation type="submission" date="2006-10" db="EMBL/GenBank/DDBJ databases">
        <title>The Genome Sequence of Batrachochytrium dendrobatidis JEL423.</title>
        <authorList>
            <consortium name="The Broad Institute Genome Sequencing Platform"/>
            <person name="Birren B."/>
            <person name="Lander E."/>
            <person name="Galagan J."/>
            <person name="Cuomo C."/>
            <person name="Devon K."/>
            <person name="Jaffe D."/>
            <person name="Butler J."/>
            <person name="Alvarez P."/>
            <person name="Gnerre S."/>
            <person name="Grabherr M."/>
            <person name="Kleber M."/>
            <person name="Mauceli E."/>
            <person name="Brockman W."/>
            <person name="Young S."/>
            <person name="LaButti K."/>
            <person name="Sykes S."/>
            <person name="DeCaprio D."/>
            <person name="Crawford M."/>
            <person name="Koehrsen M."/>
            <person name="Engels R."/>
            <person name="Montgomery P."/>
            <person name="Pearson M."/>
            <person name="Howarth C."/>
            <person name="Larson L."/>
            <person name="White J."/>
            <person name="O'Leary S."/>
            <person name="Kodira C."/>
            <person name="Zeng Q."/>
            <person name="Yandava C."/>
            <person name="Alvarado L."/>
            <person name="Longcore J."/>
            <person name="James T."/>
        </authorList>
    </citation>
    <scope>NUCLEOTIDE SEQUENCE [LARGE SCALE GENOMIC DNA]</scope>
    <source>
        <strain evidence="14 15">JEL423</strain>
    </source>
</reference>